<dbReference type="AlphaFoldDB" id="A0A0F9H6A9"/>
<feature type="transmembrane region" description="Helical" evidence="8">
    <location>
        <begin position="50"/>
        <end position="71"/>
    </location>
</feature>
<feature type="transmembrane region" description="Helical" evidence="8">
    <location>
        <begin position="162"/>
        <end position="182"/>
    </location>
</feature>
<evidence type="ECO:0000256" key="6">
    <source>
        <dbReference type="ARBA" id="ARBA00022989"/>
    </source>
</evidence>
<evidence type="ECO:0000256" key="5">
    <source>
        <dbReference type="ARBA" id="ARBA00022692"/>
    </source>
</evidence>
<dbReference type="InterPro" id="IPR047817">
    <property type="entry name" value="ABC2_TM_bact-type"/>
</dbReference>
<reference evidence="10" key="1">
    <citation type="journal article" date="2015" name="Nature">
        <title>Complex archaea that bridge the gap between prokaryotes and eukaryotes.</title>
        <authorList>
            <person name="Spang A."/>
            <person name="Saw J.H."/>
            <person name="Jorgensen S.L."/>
            <person name="Zaremba-Niedzwiedzka K."/>
            <person name="Martijn J."/>
            <person name="Lind A.E."/>
            <person name="van Eijk R."/>
            <person name="Schleper C."/>
            <person name="Guy L."/>
            <person name="Ettema T.J."/>
        </authorList>
    </citation>
    <scope>NUCLEOTIDE SEQUENCE</scope>
</reference>
<accession>A0A0F9H6A9</accession>
<dbReference type="PANTHER" id="PTHR30413">
    <property type="entry name" value="INNER MEMBRANE TRANSPORT PERMEASE"/>
    <property type="match status" value="1"/>
</dbReference>
<dbReference type="PROSITE" id="PS51012">
    <property type="entry name" value="ABC_TM2"/>
    <property type="match status" value="1"/>
</dbReference>
<feature type="transmembrane region" description="Helical" evidence="8">
    <location>
        <begin position="127"/>
        <end position="150"/>
    </location>
</feature>
<evidence type="ECO:0000256" key="2">
    <source>
        <dbReference type="ARBA" id="ARBA00022448"/>
    </source>
</evidence>
<evidence type="ECO:0000259" key="9">
    <source>
        <dbReference type="PROSITE" id="PS51012"/>
    </source>
</evidence>
<sequence>MENTYQTIIRAGRPWWRIDWRELWEYQDLLWLMVKRDLTAIYKQTILGPLWFIIQPLVTTIVFTIIFGKVAKISTDGIPQFVFYMAGTVMWNYFQGCMNQSGNSLIGSANVLSKVYFPRMVIPLSALFTNLAHFLLNLIMFFGFYGWFFFTTPSMRPTVGIVFFPLLIFQCALIGLGVGLWVAALTTKYRDLRFALPFLTQLWMYGTPIVYPASLIVSPKWRILLWSNPMSFVVECTRWMFTGTGTISFDAGAISIATTLFILISGLFIFNKVQRNFVDTI</sequence>
<comment type="caution">
    <text evidence="10">The sequence shown here is derived from an EMBL/GenBank/DDBJ whole genome shotgun (WGS) entry which is preliminary data.</text>
</comment>
<feature type="transmembrane region" description="Helical" evidence="8">
    <location>
        <begin position="194"/>
        <end position="217"/>
    </location>
</feature>
<dbReference type="Pfam" id="PF01061">
    <property type="entry name" value="ABC2_membrane"/>
    <property type="match status" value="1"/>
</dbReference>
<keyword evidence="5 8" id="KW-0812">Transmembrane</keyword>
<protein>
    <recommendedName>
        <fullName evidence="9">ABC transmembrane type-2 domain-containing protein</fullName>
    </recommendedName>
</protein>
<keyword evidence="2" id="KW-0813">Transport</keyword>
<feature type="transmembrane region" description="Helical" evidence="8">
    <location>
        <begin position="247"/>
        <end position="270"/>
    </location>
</feature>
<dbReference type="GO" id="GO:0140359">
    <property type="term" value="F:ABC-type transporter activity"/>
    <property type="evidence" value="ECO:0007669"/>
    <property type="project" value="InterPro"/>
</dbReference>
<keyword evidence="3" id="KW-1003">Cell membrane</keyword>
<comment type="subcellular location">
    <subcellularLocation>
        <location evidence="1">Cell inner membrane</location>
        <topology evidence="1">Multi-pass membrane protein</topology>
    </subcellularLocation>
</comment>
<dbReference type="GO" id="GO:0005886">
    <property type="term" value="C:plasma membrane"/>
    <property type="evidence" value="ECO:0007669"/>
    <property type="project" value="UniProtKB-SubCell"/>
</dbReference>
<feature type="transmembrane region" description="Helical" evidence="8">
    <location>
        <begin position="77"/>
        <end position="94"/>
    </location>
</feature>
<evidence type="ECO:0000256" key="3">
    <source>
        <dbReference type="ARBA" id="ARBA00022475"/>
    </source>
</evidence>
<organism evidence="10">
    <name type="scientific">marine sediment metagenome</name>
    <dbReference type="NCBI Taxonomy" id="412755"/>
    <lineage>
        <taxon>unclassified sequences</taxon>
        <taxon>metagenomes</taxon>
        <taxon>ecological metagenomes</taxon>
    </lineage>
</organism>
<dbReference type="PANTHER" id="PTHR30413:SF8">
    <property type="entry name" value="TRANSPORT PERMEASE PROTEIN"/>
    <property type="match status" value="1"/>
</dbReference>
<keyword evidence="6 8" id="KW-1133">Transmembrane helix</keyword>
<keyword evidence="7 8" id="KW-0472">Membrane</keyword>
<dbReference type="EMBL" id="LAZR01025800">
    <property type="protein sequence ID" value="KKL70767.1"/>
    <property type="molecule type" value="Genomic_DNA"/>
</dbReference>
<evidence type="ECO:0000256" key="4">
    <source>
        <dbReference type="ARBA" id="ARBA00022519"/>
    </source>
</evidence>
<name>A0A0F9H6A9_9ZZZZ</name>
<evidence type="ECO:0000256" key="1">
    <source>
        <dbReference type="ARBA" id="ARBA00004429"/>
    </source>
</evidence>
<evidence type="ECO:0000313" key="10">
    <source>
        <dbReference type="EMBL" id="KKL70767.1"/>
    </source>
</evidence>
<evidence type="ECO:0000256" key="7">
    <source>
        <dbReference type="ARBA" id="ARBA00023136"/>
    </source>
</evidence>
<proteinExistence type="predicted"/>
<feature type="domain" description="ABC transmembrane type-2" evidence="9">
    <location>
        <begin position="47"/>
        <end position="273"/>
    </location>
</feature>
<evidence type="ECO:0000256" key="8">
    <source>
        <dbReference type="SAM" id="Phobius"/>
    </source>
</evidence>
<dbReference type="InterPro" id="IPR013525">
    <property type="entry name" value="ABC2_TM"/>
</dbReference>
<gene>
    <name evidence="10" type="ORF">LCGC14_2101630</name>
</gene>
<keyword evidence="4" id="KW-0997">Cell inner membrane</keyword>
<dbReference type="GO" id="GO:0015920">
    <property type="term" value="P:lipopolysaccharide transport"/>
    <property type="evidence" value="ECO:0007669"/>
    <property type="project" value="TreeGrafter"/>
</dbReference>